<dbReference type="AlphaFoldDB" id="A0A7J9KM66"/>
<sequence length="100" mass="11199">MSSLCENTDSEKSITEKLIPKKVRFRVDDVNTNNNMLIDSSPEKSISWRDMLVGQSSKDTIINLEGKDDLDILDGDIQKTFVDGIPSISFSDGIHKILIQ</sequence>
<gene>
    <name evidence="1" type="ORF">Goshw_020112</name>
</gene>
<dbReference type="Proteomes" id="UP000593576">
    <property type="component" value="Unassembled WGS sequence"/>
</dbReference>
<protein>
    <submittedName>
        <fullName evidence="1">Uncharacterized protein</fullName>
    </submittedName>
</protein>
<organism evidence="1 2">
    <name type="scientific">Gossypium schwendimanii</name>
    <name type="common">Cotton</name>
    <dbReference type="NCBI Taxonomy" id="34291"/>
    <lineage>
        <taxon>Eukaryota</taxon>
        <taxon>Viridiplantae</taxon>
        <taxon>Streptophyta</taxon>
        <taxon>Embryophyta</taxon>
        <taxon>Tracheophyta</taxon>
        <taxon>Spermatophyta</taxon>
        <taxon>Magnoliopsida</taxon>
        <taxon>eudicotyledons</taxon>
        <taxon>Gunneridae</taxon>
        <taxon>Pentapetalae</taxon>
        <taxon>rosids</taxon>
        <taxon>malvids</taxon>
        <taxon>Malvales</taxon>
        <taxon>Malvaceae</taxon>
        <taxon>Malvoideae</taxon>
        <taxon>Gossypium</taxon>
    </lineage>
</organism>
<reference evidence="1 2" key="1">
    <citation type="journal article" date="2019" name="Genome Biol. Evol.">
        <title>Insights into the evolution of the New World diploid cottons (Gossypium, subgenus Houzingenia) based on genome sequencing.</title>
        <authorList>
            <person name="Grover C.E."/>
            <person name="Arick M.A. 2nd"/>
            <person name="Thrash A."/>
            <person name="Conover J.L."/>
            <person name="Sanders W.S."/>
            <person name="Peterson D.G."/>
            <person name="Frelichowski J.E."/>
            <person name="Scheffler J.A."/>
            <person name="Scheffler B.E."/>
            <person name="Wendel J.F."/>
        </authorList>
    </citation>
    <scope>NUCLEOTIDE SEQUENCE [LARGE SCALE GENOMIC DNA]</scope>
    <source>
        <strain evidence="1">1</strain>
        <tissue evidence="1">Leaf</tissue>
    </source>
</reference>
<dbReference type="OrthoDB" id="10436634at2759"/>
<dbReference type="EMBL" id="JABFAF010000001">
    <property type="protein sequence ID" value="MBA0847575.1"/>
    <property type="molecule type" value="Genomic_DNA"/>
</dbReference>
<accession>A0A7J9KM66</accession>
<proteinExistence type="predicted"/>
<name>A0A7J9KM66_GOSSC</name>
<evidence type="ECO:0000313" key="2">
    <source>
        <dbReference type="Proteomes" id="UP000593576"/>
    </source>
</evidence>
<comment type="caution">
    <text evidence="1">The sequence shown here is derived from an EMBL/GenBank/DDBJ whole genome shotgun (WGS) entry which is preliminary data.</text>
</comment>
<keyword evidence="2" id="KW-1185">Reference proteome</keyword>
<feature type="non-terminal residue" evidence="1">
    <location>
        <position position="100"/>
    </location>
</feature>
<evidence type="ECO:0000313" key="1">
    <source>
        <dbReference type="EMBL" id="MBA0847575.1"/>
    </source>
</evidence>